<reference evidence="1" key="1">
    <citation type="submission" date="2014-09" db="EMBL/GenBank/DDBJ databases">
        <authorList>
            <person name="Magalhaes I.L.F."/>
            <person name="Oliveira U."/>
            <person name="Santos F.R."/>
            <person name="Vidigal T.H.D.A."/>
            <person name="Brescovit A.D."/>
            <person name="Santos A.J."/>
        </authorList>
    </citation>
    <scope>NUCLEOTIDE SEQUENCE</scope>
    <source>
        <tissue evidence="1">Shoot tissue taken approximately 20 cm above the soil surface</tissue>
    </source>
</reference>
<dbReference type="AlphaFoldDB" id="A0A0A8YLX2"/>
<name>A0A0A8YLX2_ARUDO</name>
<evidence type="ECO:0000313" key="1">
    <source>
        <dbReference type="EMBL" id="JAD27364.1"/>
    </source>
</evidence>
<sequence length="55" mass="6601">MFSIPVGLWKHGILNPAFFMFLRFSYPVFQRSPYWVTSHMHMYTTIQANMLDKLC</sequence>
<proteinExistence type="predicted"/>
<accession>A0A0A8YLX2</accession>
<dbReference type="EMBL" id="GBRH01270531">
    <property type="protein sequence ID" value="JAD27364.1"/>
    <property type="molecule type" value="Transcribed_RNA"/>
</dbReference>
<organism evidence="1">
    <name type="scientific">Arundo donax</name>
    <name type="common">Giant reed</name>
    <name type="synonym">Donax arundinaceus</name>
    <dbReference type="NCBI Taxonomy" id="35708"/>
    <lineage>
        <taxon>Eukaryota</taxon>
        <taxon>Viridiplantae</taxon>
        <taxon>Streptophyta</taxon>
        <taxon>Embryophyta</taxon>
        <taxon>Tracheophyta</taxon>
        <taxon>Spermatophyta</taxon>
        <taxon>Magnoliopsida</taxon>
        <taxon>Liliopsida</taxon>
        <taxon>Poales</taxon>
        <taxon>Poaceae</taxon>
        <taxon>PACMAD clade</taxon>
        <taxon>Arundinoideae</taxon>
        <taxon>Arundineae</taxon>
        <taxon>Arundo</taxon>
    </lineage>
</organism>
<reference evidence="1" key="2">
    <citation type="journal article" date="2015" name="Data Brief">
        <title>Shoot transcriptome of the giant reed, Arundo donax.</title>
        <authorList>
            <person name="Barrero R.A."/>
            <person name="Guerrero F.D."/>
            <person name="Moolhuijzen P."/>
            <person name="Goolsby J.A."/>
            <person name="Tidwell J."/>
            <person name="Bellgard S.E."/>
            <person name="Bellgard M.I."/>
        </authorList>
    </citation>
    <scope>NUCLEOTIDE SEQUENCE</scope>
    <source>
        <tissue evidence="1">Shoot tissue taken approximately 20 cm above the soil surface</tissue>
    </source>
</reference>
<protein>
    <submittedName>
        <fullName evidence="1">Uncharacterized protein</fullName>
    </submittedName>
</protein>